<feature type="domain" description="HTH tetR-type" evidence="3">
    <location>
        <begin position="4"/>
        <end position="64"/>
    </location>
</feature>
<dbReference type="InterPro" id="IPR001647">
    <property type="entry name" value="HTH_TetR"/>
</dbReference>
<dbReference type="Pfam" id="PF13972">
    <property type="entry name" value="TetR"/>
    <property type="match status" value="1"/>
</dbReference>
<dbReference type="PRINTS" id="PR00455">
    <property type="entry name" value="HTHTETR"/>
</dbReference>
<proteinExistence type="predicted"/>
<dbReference type="PANTHER" id="PTHR43479">
    <property type="entry name" value="ACREF/ENVCD OPERON REPRESSOR-RELATED"/>
    <property type="match status" value="1"/>
</dbReference>
<dbReference type="InterPro" id="IPR050624">
    <property type="entry name" value="HTH-type_Tx_Regulator"/>
</dbReference>
<keyword evidence="5" id="KW-1185">Reference proteome</keyword>
<dbReference type="Proteomes" id="UP000298049">
    <property type="component" value="Chromosome"/>
</dbReference>
<gene>
    <name evidence="4" type="ORF">soil367_09210</name>
</gene>
<evidence type="ECO:0000313" key="5">
    <source>
        <dbReference type="Proteomes" id="UP000298049"/>
    </source>
</evidence>
<name>A0A4P7XHG0_9ALTE</name>
<protein>
    <submittedName>
        <fullName evidence="4">TetR/AcrR family transcriptional regulator</fullName>
    </submittedName>
</protein>
<dbReference type="Pfam" id="PF00440">
    <property type="entry name" value="TetR_N"/>
    <property type="match status" value="1"/>
</dbReference>
<sequence>MMKMKTRERILHASLALFNEFGESNVTTLQIADELNISPGNLYYHFRSKSDIVRELFGWYEAQINHLLEVPEVEISIEDQWLFLHLIFENIAEYRFIYQDLINVLSRYETLRAPFRRILKHKRLASRTICNSLREQALLKATDAEIEGLCEQITLTTTYWLSFEMLAHLEEKDAVDLGRGVYQVMFLLAPYLREDERRQLETLGQSYLN</sequence>
<dbReference type="GO" id="GO:0003677">
    <property type="term" value="F:DNA binding"/>
    <property type="evidence" value="ECO:0007669"/>
    <property type="project" value="UniProtKB-UniRule"/>
</dbReference>
<accession>A0A4P7XHG0</accession>
<dbReference type="PANTHER" id="PTHR43479:SF12">
    <property type="entry name" value="TRANSCRIPTIONAL REGULATORY PROTEIN"/>
    <property type="match status" value="1"/>
</dbReference>
<dbReference type="OrthoDB" id="8770705at2"/>
<dbReference type="EMBL" id="CP031093">
    <property type="protein sequence ID" value="QCF26093.1"/>
    <property type="molecule type" value="Genomic_DNA"/>
</dbReference>
<reference evidence="4 5" key="1">
    <citation type="submission" date="2018-07" db="EMBL/GenBank/DDBJ databases">
        <title>Marsedoiliclastica nanhaica gen. nov. sp. nov., a novel marine hydrocarbonoclastic bacterium isolated from an in-situ enriched hydrocarbon-degrading consortium in deep-sea sediment.</title>
        <authorList>
            <person name="Dong C."/>
            <person name="Ma T."/>
            <person name="Liu R."/>
            <person name="Shao Z."/>
        </authorList>
    </citation>
    <scope>NUCLEOTIDE SEQUENCE [LARGE SCALE GENOMIC DNA]</scope>
    <source>
        <strain evidence="5">soil36-7</strain>
    </source>
</reference>
<dbReference type="AlphaFoldDB" id="A0A4P7XHG0"/>
<dbReference type="KEGG" id="hmi:soil367_09210"/>
<evidence type="ECO:0000256" key="1">
    <source>
        <dbReference type="ARBA" id="ARBA00023125"/>
    </source>
</evidence>
<dbReference type="InterPro" id="IPR009057">
    <property type="entry name" value="Homeodomain-like_sf"/>
</dbReference>
<evidence type="ECO:0000313" key="4">
    <source>
        <dbReference type="EMBL" id="QCF26093.1"/>
    </source>
</evidence>
<organism evidence="4 5">
    <name type="scientific">Hydrocarboniclastica marina</name>
    <dbReference type="NCBI Taxonomy" id="2259620"/>
    <lineage>
        <taxon>Bacteria</taxon>
        <taxon>Pseudomonadati</taxon>
        <taxon>Pseudomonadota</taxon>
        <taxon>Gammaproteobacteria</taxon>
        <taxon>Alteromonadales</taxon>
        <taxon>Alteromonadaceae</taxon>
        <taxon>Hydrocarboniclastica</taxon>
    </lineage>
</organism>
<keyword evidence="1 2" id="KW-0238">DNA-binding</keyword>
<evidence type="ECO:0000256" key="2">
    <source>
        <dbReference type="PROSITE-ProRule" id="PRU00335"/>
    </source>
</evidence>
<dbReference type="PROSITE" id="PS50977">
    <property type="entry name" value="HTH_TETR_2"/>
    <property type="match status" value="1"/>
</dbReference>
<dbReference type="Gene3D" id="1.10.357.10">
    <property type="entry name" value="Tetracycline Repressor, domain 2"/>
    <property type="match status" value="1"/>
</dbReference>
<dbReference type="SUPFAM" id="SSF46689">
    <property type="entry name" value="Homeodomain-like"/>
    <property type="match status" value="1"/>
</dbReference>
<dbReference type="InterPro" id="IPR025722">
    <property type="entry name" value="TetR"/>
</dbReference>
<evidence type="ECO:0000259" key="3">
    <source>
        <dbReference type="PROSITE" id="PS50977"/>
    </source>
</evidence>
<feature type="DNA-binding region" description="H-T-H motif" evidence="2">
    <location>
        <begin position="27"/>
        <end position="46"/>
    </location>
</feature>